<sequence length="279" mass="31751">MKKGHFFHEELRDGIFLISCKEWEMRTVTINTYLIRGREKAVLVDAGLGTSGLREYAQQLAGVPVQLVLSHGHFDHTGAVNEFDDVWVHPEDALILGKSIIKLLPSKKITARIHNLREGDELLLGDRTLQVYGIQGHTAGSIVLYDEKTKTLISGDSICRRVFYIDGNKYPINRFFHDLMKVDQLDFTGVCSAHDRFLLPKTQIRHMIDVISEGIFYSNITIRILGRKYFQVKYGIGPEDPDFIDFSAPIACREQLKLEVDDFLKKSGYQSIQKGGSYE</sequence>
<dbReference type="SMART" id="SM00849">
    <property type="entry name" value="Lactamase_B"/>
    <property type="match status" value="1"/>
</dbReference>
<evidence type="ECO:0000259" key="1">
    <source>
        <dbReference type="SMART" id="SM00849"/>
    </source>
</evidence>
<dbReference type="OrthoDB" id="9761531at2"/>
<name>A0A1M6BUC0_9CLOT</name>
<dbReference type="AlphaFoldDB" id="A0A1M6BUC0"/>
<dbReference type="Gene3D" id="3.60.15.10">
    <property type="entry name" value="Ribonuclease Z/Hydroxyacylglutathione hydrolase-like"/>
    <property type="match status" value="1"/>
</dbReference>
<dbReference type="InterPro" id="IPR001279">
    <property type="entry name" value="Metallo-B-lactamas"/>
</dbReference>
<dbReference type="InterPro" id="IPR036866">
    <property type="entry name" value="RibonucZ/Hydroxyglut_hydro"/>
</dbReference>
<dbReference type="Pfam" id="PF00753">
    <property type="entry name" value="Lactamase_B"/>
    <property type="match status" value="1"/>
</dbReference>
<keyword evidence="3" id="KW-1185">Reference proteome</keyword>
<evidence type="ECO:0000313" key="2">
    <source>
        <dbReference type="EMBL" id="SHI52193.1"/>
    </source>
</evidence>
<dbReference type="SUPFAM" id="SSF56281">
    <property type="entry name" value="Metallo-hydrolase/oxidoreductase"/>
    <property type="match status" value="1"/>
</dbReference>
<accession>A0A1M6BUC0</accession>
<dbReference type="PANTHER" id="PTHR42951:SF22">
    <property type="entry name" value="METALLO BETA-LACTAMASE SUPERFAMILY LIPOPROTEIN"/>
    <property type="match status" value="1"/>
</dbReference>
<dbReference type="PANTHER" id="PTHR42951">
    <property type="entry name" value="METALLO-BETA-LACTAMASE DOMAIN-CONTAINING"/>
    <property type="match status" value="1"/>
</dbReference>
<dbReference type="Proteomes" id="UP000184080">
    <property type="component" value="Unassembled WGS sequence"/>
</dbReference>
<evidence type="ECO:0000313" key="3">
    <source>
        <dbReference type="Proteomes" id="UP000184080"/>
    </source>
</evidence>
<dbReference type="RefSeq" id="WP_073004007.1">
    <property type="nucleotide sequence ID" value="NZ_FQZO01000001.1"/>
</dbReference>
<dbReference type="InterPro" id="IPR050855">
    <property type="entry name" value="NDM-1-like"/>
</dbReference>
<dbReference type="EMBL" id="FQZO01000001">
    <property type="protein sequence ID" value="SHI52193.1"/>
    <property type="molecule type" value="Genomic_DNA"/>
</dbReference>
<proteinExistence type="predicted"/>
<feature type="domain" description="Metallo-beta-lactamase" evidence="1">
    <location>
        <begin position="29"/>
        <end position="194"/>
    </location>
</feature>
<dbReference type="STRING" id="1121298.SAMN05444401_0894"/>
<gene>
    <name evidence="2" type="ORF">SAMN05444401_0894</name>
</gene>
<reference evidence="2 3" key="1">
    <citation type="submission" date="2016-11" db="EMBL/GenBank/DDBJ databases">
        <authorList>
            <person name="Jaros S."/>
            <person name="Januszkiewicz K."/>
            <person name="Wedrychowicz H."/>
        </authorList>
    </citation>
    <scope>NUCLEOTIDE SEQUENCE [LARGE SCALE GENOMIC DNA]</scope>
    <source>
        <strain evidence="2 3">DSM 21864</strain>
    </source>
</reference>
<organism evidence="2 3">
    <name type="scientific">Clostridium amylolyticum</name>
    <dbReference type="NCBI Taxonomy" id="1121298"/>
    <lineage>
        <taxon>Bacteria</taxon>
        <taxon>Bacillati</taxon>
        <taxon>Bacillota</taxon>
        <taxon>Clostridia</taxon>
        <taxon>Eubacteriales</taxon>
        <taxon>Clostridiaceae</taxon>
        <taxon>Clostridium</taxon>
    </lineage>
</organism>
<protein>
    <submittedName>
        <fullName evidence="2">Glyoxylase, beta-lactamase superfamily II</fullName>
    </submittedName>
</protein>